<dbReference type="AlphaFoldDB" id="K3Y0R8"/>
<dbReference type="EnsemblPlants" id="KQL11795">
    <property type="protein sequence ID" value="KQL11795"/>
    <property type="gene ID" value="SETIT_007779mg"/>
</dbReference>
<protein>
    <submittedName>
        <fullName evidence="1">Uncharacterized protein</fullName>
    </submittedName>
</protein>
<name>K3Y0R8_SETIT</name>
<keyword evidence="2" id="KW-1185">Reference proteome</keyword>
<organism evidence="1 2">
    <name type="scientific">Setaria italica</name>
    <name type="common">Foxtail millet</name>
    <name type="synonym">Panicum italicum</name>
    <dbReference type="NCBI Taxonomy" id="4555"/>
    <lineage>
        <taxon>Eukaryota</taxon>
        <taxon>Viridiplantae</taxon>
        <taxon>Streptophyta</taxon>
        <taxon>Embryophyta</taxon>
        <taxon>Tracheophyta</taxon>
        <taxon>Spermatophyta</taxon>
        <taxon>Magnoliopsida</taxon>
        <taxon>Liliopsida</taxon>
        <taxon>Poales</taxon>
        <taxon>Poaceae</taxon>
        <taxon>PACMAD clade</taxon>
        <taxon>Panicoideae</taxon>
        <taxon>Panicodae</taxon>
        <taxon>Paniceae</taxon>
        <taxon>Cenchrinae</taxon>
        <taxon>Setaria</taxon>
    </lineage>
</organism>
<sequence>MVPSDRWGGGRGVGVQPDMVGCRRMDGWGGGGGKKRVVSCLKAHSLCHKPITFSGPCRCWS</sequence>
<reference evidence="2" key="1">
    <citation type="journal article" date="2012" name="Nat. Biotechnol.">
        <title>Reference genome sequence of the model plant Setaria.</title>
        <authorList>
            <person name="Bennetzen J.L."/>
            <person name="Schmutz J."/>
            <person name="Wang H."/>
            <person name="Percifield R."/>
            <person name="Hawkins J."/>
            <person name="Pontaroli A.C."/>
            <person name="Estep M."/>
            <person name="Feng L."/>
            <person name="Vaughn J.N."/>
            <person name="Grimwood J."/>
            <person name="Jenkins J."/>
            <person name="Barry K."/>
            <person name="Lindquist E."/>
            <person name="Hellsten U."/>
            <person name="Deshpande S."/>
            <person name="Wang X."/>
            <person name="Wu X."/>
            <person name="Mitros T."/>
            <person name="Triplett J."/>
            <person name="Yang X."/>
            <person name="Ye C.Y."/>
            <person name="Mauro-Herrera M."/>
            <person name="Wang L."/>
            <person name="Li P."/>
            <person name="Sharma M."/>
            <person name="Sharma R."/>
            <person name="Ronald P.C."/>
            <person name="Panaud O."/>
            <person name="Kellogg E.A."/>
            <person name="Brutnell T.P."/>
            <person name="Doust A.N."/>
            <person name="Tuskan G.A."/>
            <person name="Rokhsar D."/>
            <person name="Devos K.M."/>
        </authorList>
    </citation>
    <scope>NUCLEOTIDE SEQUENCE [LARGE SCALE GENOMIC DNA]</scope>
    <source>
        <strain evidence="2">cv. Yugu1</strain>
    </source>
</reference>
<accession>K3Y0R8</accession>
<proteinExistence type="predicted"/>
<dbReference type="HOGENOM" id="CLU_2927023_0_0_1"/>
<dbReference type="EMBL" id="AGNK02002649">
    <property type="status" value="NOT_ANNOTATED_CDS"/>
    <property type="molecule type" value="Genomic_DNA"/>
</dbReference>
<dbReference type="Gramene" id="KQL11795">
    <property type="protein sequence ID" value="KQL11795"/>
    <property type="gene ID" value="SETIT_007779mg"/>
</dbReference>
<reference evidence="1" key="2">
    <citation type="submission" date="2018-08" db="UniProtKB">
        <authorList>
            <consortium name="EnsemblPlants"/>
        </authorList>
    </citation>
    <scope>IDENTIFICATION</scope>
    <source>
        <strain evidence="1">Yugu1</strain>
    </source>
</reference>
<dbReference type="InParanoid" id="K3Y0R8"/>
<evidence type="ECO:0000313" key="2">
    <source>
        <dbReference type="Proteomes" id="UP000004995"/>
    </source>
</evidence>
<evidence type="ECO:0000313" key="1">
    <source>
        <dbReference type="EnsemblPlants" id="KQL11795"/>
    </source>
</evidence>
<dbReference type="Proteomes" id="UP000004995">
    <property type="component" value="Unassembled WGS sequence"/>
</dbReference>